<gene>
    <name evidence="9" type="ORF">J2S13_002261</name>
</gene>
<evidence type="ECO:0000256" key="6">
    <source>
        <dbReference type="ARBA" id="ARBA00023002"/>
    </source>
</evidence>
<evidence type="ECO:0000259" key="8">
    <source>
        <dbReference type="PROSITE" id="PS51330"/>
    </source>
</evidence>
<dbReference type="GO" id="GO:0046654">
    <property type="term" value="P:tetrahydrofolate biosynthetic process"/>
    <property type="evidence" value="ECO:0007669"/>
    <property type="project" value="InterPro"/>
</dbReference>
<dbReference type="GO" id="GO:0006730">
    <property type="term" value="P:one-carbon metabolic process"/>
    <property type="evidence" value="ECO:0007669"/>
    <property type="project" value="UniProtKB-KW"/>
</dbReference>
<comment type="catalytic activity">
    <reaction evidence="7">
        <text>(6S)-5,6,7,8-tetrahydrofolate + NADP(+) = 7,8-dihydrofolate + NADPH + H(+)</text>
        <dbReference type="Rhea" id="RHEA:15009"/>
        <dbReference type="ChEBI" id="CHEBI:15378"/>
        <dbReference type="ChEBI" id="CHEBI:57451"/>
        <dbReference type="ChEBI" id="CHEBI:57453"/>
        <dbReference type="ChEBI" id="CHEBI:57783"/>
        <dbReference type="ChEBI" id="CHEBI:58349"/>
        <dbReference type="EC" id="1.5.1.3"/>
    </reaction>
</comment>
<evidence type="ECO:0000256" key="1">
    <source>
        <dbReference type="ARBA" id="ARBA00004903"/>
    </source>
</evidence>
<sequence>MTISFIWAMDNEGSIGKNNTLPWRLPEDLKFFKETTLGHPIVMGRKTFESIGKPLPGRENIILTRDQNYQQPGCTVLHSVEDVIKLSTKTKELFITGGAEVFGLFLPYVDRLYVTKINETFGGDTFFPTINWNEWTLTSTRKGPKNEKNPYDYQFEVYERKEIE</sequence>
<dbReference type="PANTHER" id="PTHR48069">
    <property type="entry name" value="DIHYDROFOLATE REDUCTASE"/>
    <property type="match status" value="1"/>
</dbReference>
<dbReference type="CDD" id="cd00209">
    <property type="entry name" value="DHFR"/>
    <property type="match status" value="1"/>
</dbReference>
<proteinExistence type="inferred from homology"/>
<dbReference type="GO" id="GO:0004146">
    <property type="term" value="F:dihydrofolate reductase activity"/>
    <property type="evidence" value="ECO:0007669"/>
    <property type="project" value="UniProtKB-EC"/>
</dbReference>
<dbReference type="EC" id="1.5.1.3" evidence="3 7"/>
<dbReference type="SUPFAM" id="SSF53597">
    <property type="entry name" value="Dihydrofolate reductase-like"/>
    <property type="match status" value="1"/>
</dbReference>
<dbReference type="InterPro" id="IPR001796">
    <property type="entry name" value="DHFR_dom"/>
</dbReference>
<dbReference type="PROSITE" id="PS51330">
    <property type="entry name" value="DHFR_2"/>
    <property type="match status" value="1"/>
</dbReference>
<dbReference type="Proteomes" id="UP001237207">
    <property type="component" value="Unassembled WGS sequence"/>
</dbReference>
<evidence type="ECO:0000313" key="9">
    <source>
        <dbReference type="EMBL" id="MDQ0215841.1"/>
    </source>
</evidence>
<dbReference type="PIRSF" id="PIRSF000194">
    <property type="entry name" value="DHFR"/>
    <property type="match status" value="1"/>
</dbReference>
<dbReference type="InterPro" id="IPR012259">
    <property type="entry name" value="DHFR"/>
</dbReference>
<reference evidence="9" key="1">
    <citation type="submission" date="2023-07" db="EMBL/GenBank/DDBJ databases">
        <title>Genomic Encyclopedia of Type Strains, Phase IV (KMG-IV): sequencing the most valuable type-strain genomes for metagenomic binning, comparative biology and taxonomic classification.</title>
        <authorList>
            <person name="Goeker M."/>
        </authorList>
    </citation>
    <scope>NUCLEOTIDE SEQUENCE</scope>
    <source>
        <strain evidence="9">DSM 23947</strain>
    </source>
</reference>
<evidence type="ECO:0000256" key="2">
    <source>
        <dbReference type="ARBA" id="ARBA00009539"/>
    </source>
</evidence>
<dbReference type="PANTHER" id="PTHR48069:SF3">
    <property type="entry name" value="DIHYDROFOLATE REDUCTASE"/>
    <property type="match status" value="1"/>
</dbReference>
<dbReference type="Gene3D" id="3.40.430.10">
    <property type="entry name" value="Dihydrofolate Reductase, subunit A"/>
    <property type="match status" value="1"/>
</dbReference>
<feature type="domain" description="DHFR" evidence="8">
    <location>
        <begin position="2"/>
        <end position="160"/>
    </location>
</feature>
<protein>
    <recommendedName>
        <fullName evidence="3 7">Dihydrofolate reductase</fullName>
        <ecNumber evidence="3 7">1.5.1.3</ecNumber>
    </recommendedName>
</protein>
<dbReference type="EMBL" id="JAUSUC010000028">
    <property type="protein sequence ID" value="MDQ0215841.1"/>
    <property type="molecule type" value="Genomic_DNA"/>
</dbReference>
<evidence type="ECO:0000256" key="7">
    <source>
        <dbReference type="PIRNR" id="PIRNR000194"/>
    </source>
</evidence>
<keyword evidence="4 7" id="KW-0554">One-carbon metabolism</keyword>
<dbReference type="RefSeq" id="WP_307257841.1">
    <property type="nucleotide sequence ID" value="NZ_JAUSUC010000028.1"/>
</dbReference>
<comment type="similarity">
    <text evidence="2 7">Belongs to the dihydrofolate reductase family.</text>
</comment>
<keyword evidence="5 7" id="KW-0521">NADP</keyword>
<dbReference type="GO" id="GO:0005829">
    <property type="term" value="C:cytosol"/>
    <property type="evidence" value="ECO:0007669"/>
    <property type="project" value="TreeGrafter"/>
</dbReference>
<accession>A0AAJ1T5Z8</accession>
<organism evidence="9 10">
    <name type="scientific">Oikeobacillus pervagus</name>
    <dbReference type="NCBI Taxonomy" id="1325931"/>
    <lineage>
        <taxon>Bacteria</taxon>
        <taxon>Bacillati</taxon>
        <taxon>Bacillota</taxon>
        <taxon>Bacilli</taxon>
        <taxon>Bacillales</taxon>
        <taxon>Bacillaceae</taxon>
        <taxon>Oikeobacillus</taxon>
    </lineage>
</organism>
<dbReference type="FunFam" id="3.40.430.10:FF:000009">
    <property type="entry name" value="Dihydrofolate reductase"/>
    <property type="match status" value="1"/>
</dbReference>
<comment type="function">
    <text evidence="7">Key enzyme in folate metabolism. Catalyzes an essential reaction for de novo glycine and purine synthesis, and for DNA precursor synthesis.</text>
</comment>
<comment type="pathway">
    <text evidence="1 7">Cofactor biosynthesis; tetrahydrofolate biosynthesis; 5,6,7,8-tetrahydrofolate from 7,8-dihydrofolate: step 1/1.</text>
</comment>
<evidence type="ECO:0000313" key="10">
    <source>
        <dbReference type="Proteomes" id="UP001237207"/>
    </source>
</evidence>
<dbReference type="AlphaFoldDB" id="A0AAJ1T5Z8"/>
<evidence type="ECO:0000256" key="3">
    <source>
        <dbReference type="ARBA" id="ARBA00012856"/>
    </source>
</evidence>
<dbReference type="GO" id="GO:0050661">
    <property type="term" value="F:NADP binding"/>
    <property type="evidence" value="ECO:0007669"/>
    <property type="project" value="InterPro"/>
</dbReference>
<dbReference type="InterPro" id="IPR024072">
    <property type="entry name" value="DHFR-like_dom_sf"/>
</dbReference>
<evidence type="ECO:0000256" key="5">
    <source>
        <dbReference type="ARBA" id="ARBA00022857"/>
    </source>
</evidence>
<keyword evidence="6 7" id="KW-0560">Oxidoreductase</keyword>
<keyword evidence="10" id="KW-1185">Reference proteome</keyword>
<dbReference type="GO" id="GO:0046655">
    <property type="term" value="P:folic acid metabolic process"/>
    <property type="evidence" value="ECO:0007669"/>
    <property type="project" value="TreeGrafter"/>
</dbReference>
<dbReference type="GO" id="GO:0046452">
    <property type="term" value="P:dihydrofolate metabolic process"/>
    <property type="evidence" value="ECO:0007669"/>
    <property type="project" value="TreeGrafter"/>
</dbReference>
<dbReference type="Pfam" id="PF00186">
    <property type="entry name" value="DHFR_1"/>
    <property type="match status" value="1"/>
</dbReference>
<name>A0AAJ1T5Z8_9BACI</name>
<comment type="caution">
    <text evidence="9">The sequence shown here is derived from an EMBL/GenBank/DDBJ whole genome shotgun (WGS) entry which is preliminary data.</text>
</comment>
<evidence type="ECO:0000256" key="4">
    <source>
        <dbReference type="ARBA" id="ARBA00022563"/>
    </source>
</evidence>
<dbReference type="PRINTS" id="PR00070">
    <property type="entry name" value="DHFR"/>
</dbReference>